<dbReference type="Gene3D" id="3.40.50.150">
    <property type="entry name" value="Vaccinia Virus protein VP39"/>
    <property type="match status" value="1"/>
</dbReference>
<dbReference type="RefSeq" id="WP_307201858.1">
    <property type="nucleotide sequence ID" value="NZ_JAUTAN010000001.1"/>
</dbReference>
<dbReference type="InterPro" id="IPR050508">
    <property type="entry name" value="Methyltransf_Superfamily"/>
</dbReference>
<protein>
    <submittedName>
        <fullName evidence="2">SAM-dependent methyltransferase</fullName>
    </submittedName>
</protein>
<dbReference type="InterPro" id="IPR013216">
    <property type="entry name" value="Methyltransf_11"/>
</dbReference>
<dbReference type="GO" id="GO:0032259">
    <property type="term" value="P:methylation"/>
    <property type="evidence" value="ECO:0007669"/>
    <property type="project" value="UniProtKB-KW"/>
</dbReference>
<proteinExistence type="predicted"/>
<name>A0AAJ1X245_9ACTN</name>
<comment type="caution">
    <text evidence="2">The sequence shown here is derived from an EMBL/GenBank/DDBJ whole genome shotgun (WGS) entry which is preliminary data.</text>
</comment>
<gene>
    <name evidence="2" type="ORF">QE405_002815</name>
</gene>
<evidence type="ECO:0000313" key="3">
    <source>
        <dbReference type="Proteomes" id="UP001239215"/>
    </source>
</evidence>
<feature type="domain" description="Methyltransferase type 11" evidence="1">
    <location>
        <begin position="54"/>
        <end position="153"/>
    </location>
</feature>
<dbReference type="Pfam" id="PF08241">
    <property type="entry name" value="Methyltransf_11"/>
    <property type="match status" value="1"/>
</dbReference>
<dbReference type="PANTHER" id="PTHR42912">
    <property type="entry name" value="METHYLTRANSFERASE"/>
    <property type="match status" value="1"/>
</dbReference>
<dbReference type="EMBL" id="JAUTAN010000001">
    <property type="protein sequence ID" value="MDQ1105531.1"/>
    <property type="molecule type" value="Genomic_DNA"/>
</dbReference>
<accession>A0AAJ1X245</accession>
<dbReference type="SUPFAM" id="SSF53335">
    <property type="entry name" value="S-adenosyl-L-methionine-dependent methyltransferases"/>
    <property type="match status" value="1"/>
</dbReference>
<evidence type="ECO:0000313" key="2">
    <source>
        <dbReference type="EMBL" id="MDQ1105531.1"/>
    </source>
</evidence>
<keyword evidence="2" id="KW-0489">Methyltransferase</keyword>
<sequence>MAKLPPGAPRGTIPSPNIWEHTAAYELENRGVDRDGLIERTMRGIHDWSGATLLDLGCGAGFHLPRWAGADPSGGRAARVVGVEPHPALAALARRRVRSLEGVRVEVGSAQQVPLPDASVDVVHARWAYFFGPGCEPGLAELSRVVRRGGTAFVIDNDGSRSTFGAWFRRGYPQVDPPAVIERFWASHGWNREQLDIAWEHDTREDFEAVVRIEFDPRTADAILAEHPGTSVDYAVNLWWRRF</sequence>
<evidence type="ECO:0000259" key="1">
    <source>
        <dbReference type="Pfam" id="PF08241"/>
    </source>
</evidence>
<keyword evidence="2" id="KW-0808">Transferase</keyword>
<dbReference type="CDD" id="cd02440">
    <property type="entry name" value="AdoMet_MTases"/>
    <property type="match status" value="1"/>
</dbReference>
<reference evidence="2" key="1">
    <citation type="submission" date="2023-07" db="EMBL/GenBank/DDBJ databases">
        <title>Functional and genomic diversity of the sorghum phyllosphere microbiome.</title>
        <authorList>
            <person name="Shade A."/>
        </authorList>
    </citation>
    <scope>NUCLEOTIDE SEQUENCE</scope>
    <source>
        <strain evidence="2">SORGH_AS_1067</strain>
    </source>
</reference>
<dbReference type="GO" id="GO:0008757">
    <property type="term" value="F:S-adenosylmethionine-dependent methyltransferase activity"/>
    <property type="evidence" value="ECO:0007669"/>
    <property type="project" value="InterPro"/>
</dbReference>
<dbReference type="AlphaFoldDB" id="A0AAJ1X245"/>
<dbReference type="InterPro" id="IPR029063">
    <property type="entry name" value="SAM-dependent_MTases_sf"/>
</dbReference>
<organism evidence="2 3">
    <name type="scientific">Nocardioides zeae</name>
    <dbReference type="NCBI Taxonomy" id="1457234"/>
    <lineage>
        <taxon>Bacteria</taxon>
        <taxon>Bacillati</taxon>
        <taxon>Actinomycetota</taxon>
        <taxon>Actinomycetes</taxon>
        <taxon>Propionibacteriales</taxon>
        <taxon>Nocardioidaceae</taxon>
        <taxon>Nocardioides</taxon>
    </lineage>
</organism>
<dbReference type="Proteomes" id="UP001239215">
    <property type="component" value="Unassembled WGS sequence"/>
</dbReference>